<dbReference type="GO" id="GO:0016020">
    <property type="term" value="C:membrane"/>
    <property type="evidence" value="ECO:0007669"/>
    <property type="project" value="TreeGrafter"/>
</dbReference>
<dbReference type="PANTHER" id="PTHR43798:SF33">
    <property type="entry name" value="HYDROLASE, PUTATIVE (AFU_ORTHOLOGUE AFUA_2G14860)-RELATED"/>
    <property type="match status" value="1"/>
</dbReference>
<dbReference type="EMBL" id="AWWI01000170">
    <property type="protein sequence ID" value="PIL17138.1"/>
    <property type="molecule type" value="Genomic_DNA"/>
</dbReference>
<accession>A0A2G8R7M0</accession>
<dbReference type="AlphaFoldDB" id="A0A2G8R7M0"/>
<evidence type="ECO:0000259" key="1">
    <source>
        <dbReference type="Pfam" id="PF00561"/>
    </source>
</evidence>
<evidence type="ECO:0000313" key="2">
    <source>
        <dbReference type="EMBL" id="PIL17138.1"/>
    </source>
</evidence>
<sequence length="439" mass="47607">MPHAVTRLVVDVAQRSHHVRVLGSGPPVVLLHLSPRSSVQVLPLAQSLADRFTVYCPDTPGYGQSEALSLTQPEITDFADATAGLLQTLGLHRPTLYGTHTGAEIALSLARRHPGCCARIVLDGLPLFTRQESEEQLRHYLPRFAPEWSGTHMSALWARVRDQLIFYPWYARGETNRLQFDPPSLEFHMQVIADLLAAGVGDAPNYATGYSAAFRHDTHEDVCAAARDDLPVTYLCRADDLLFPHLERVSELAPKAKILRLPSDITPWQQAIAQALQHDTAAPALPAQSPRAFFTKEGMLLRRLGPAEGPAKLLLHGHPGSGELLLPQTERADGPVWVPDLPGSGQSAPLDGAPETLAARIAAALAEAIPGSAMVETWFTGARIAAHLPTDRFRVTARHAPCQRTPQPSRFCARITLRTCLSTGTAATCWRLGGAPAMG</sequence>
<keyword evidence="3" id="KW-1185">Reference proteome</keyword>
<dbReference type="OrthoDB" id="9799612at2"/>
<dbReference type="InterPro" id="IPR000073">
    <property type="entry name" value="AB_hydrolase_1"/>
</dbReference>
<dbReference type="RefSeq" id="WP_099913294.1">
    <property type="nucleotide sequence ID" value="NZ_AWWI01000170.1"/>
</dbReference>
<name>A0A2G8R7M0_9RHOB</name>
<feature type="domain" description="AB hydrolase-1" evidence="1">
    <location>
        <begin position="26"/>
        <end position="245"/>
    </location>
</feature>
<dbReference type="Proteomes" id="UP000231259">
    <property type="component" value="Unassembled WGS sequence"/>
</dbReference>
<reference evidence="2 3" key="1">
    <citation type="submission" date="2013-09" db="EMBL/GenBank/DDBJ databases">
        <title>Genome sequencing of Phaeobacter antarcticus sp. nov. SM1211.</title>
        <authorList>
            <person name="Zhang X.-Y."/>
            <person name="Liu C."/>
            <person name="Chen X.-L."/>
            <person name="Xie B.-B."/>
            <person name="Qin Q.-L."/>
            <person name="Rong J.-C."/>
            <person name="Zhang Y.-Z."/>
        </authorList>
    </citation>
    <scope>NUCLEOTIDE SEQUENCE [LARGE SCALE GENOMIC DNA]</scope>
    <source>
        <strain evidence="2 3">SM1211</strain>
    </source>
</reference>
<proteinExistence type="predicted"/>
<evidence type="ECO:0000313" key="3">
    <source>
        <dbReference type="Proteomes" id="UP000231259"/>
    </source>
</evidence>
<dbReference type="PANTHER" id="PTHR43798">
    <property type="entry name" value="MONOACYLGLYCEROL LIPASE"/>
    <property type="match status" value="1"/>
</dbReference>
<dbReference type="Pfam" id="PF00561">
    <property type="entry name" value="Abhydrolase_1"/>
    <property type="match status" value="1"/>
</dbReference>
<comment type="caution">
    <text evidence="2">The sequence shown here is derived from an EMBL/GenBank/DDBJ whole genome shotgun (WGS) entry which is preliminary data.</text>
</comment>
<dbReference type="Gene3D" id="3.40.50.1820">
    <property type="entry name" value="alpha/beta hydrolase"/>
    <property type="match status" value="2"/>
</dbReference>
<dbReference type="InterPro" id="IPR029058">
    <property type="entry name" value="AB_hydrolase_fold"/>
</dbReference>
<gene>
    <name evidence="2" type="ORF">P775_24750</name>
</gene>
<protein>
    <recommendedName>
        <fullName evidence="1">AB hydrolase-1 domain-containing protein</fullName>
    </recommendedName>
</protein>
<organism evidence="2 3">
    <name type="scientific">Puniceibacterium antarcticum</name>
    <dbReference type="NCBI Taxonomy" id="1206336"/>
    <lineage>
        <taxon>Bacteria</taxon>
        <taxon>Pseudomonadati</taxon>
        <taxon>Pseudomonadota</taxon>
        <taxon>Alphaproteobacteria</taxon>
        <taxon>Rhodobacterales</taxon>
        <taxon>Paracoccaceae</taxon>
        <taxon>Puniceibacterium</taxon>
    </lineage>
</organism>
<dbReference type="SUPFAM" id="SSF53474">
    <property type="entry name" value="alpha/beta-Hydrolases"/>
    <property type="match status" value="2"/>
</dbReference>
<dbReference type="InterPro" id="IPR050266">
    <property type="entry name" value="AB_hydrolase_sf"/>
</dbReference>